<dbReference type="AlphaFoldDB" id="A0A0D2RA57"/>
<evidence type="ECO:0000313" key="1">
    <source>
        <dbReference type="EMBL" id="KJB16035.1"/>
    </source>
</evidence>
<keyword evidence="2" id="KW-1185">Reference proteome</keyword>
<dbReference type="EMBL" id="CM001741">
    <property type="protein sequence ID" value="KJB16035.1"/>
    <property type="molecule type" value="Genomic_DNA"/>
</dbReference>
<name>A0A0D2RA57_GOSRA</name>
<dbReference type="Gramene" id="KJB16035">
    <property type="protein sequence ID" value="KJB16035"/>
    <property type="gene ID" value="B456_002G209400"/>
</dbReference>
<dbReference type="Proteomes" id="UP000032304">
    <property type="component" value="Chromosome 2"/>
</dbReference>
<proteinExistence type="predicted"/>
<evidence type="ECO:0000313" key="2">
    <source>
        <dbReference type="Proteomes" id="UP000032304"/>
    </source>
</evidence>
<sequence length="80" mass="9426">METRRANNKLRQRKCPLCNFLFISPSICCPWLCKVSTGTKRGPFTSHLHVLIKSKLQKEIGKHLFCKVHSFVLWCEFEYL</sequence>
<organism evidence="1 2">
    <name type="scientific">Gossypium raimondii</name>
    <name type="common">Peruvian cotton</name>
    <name type="synonym">Gossypium klotzschianum subsp. raimondii</name>
    <dbReference type="NCBI Taxonomy" id="29730"/>
    <lineage>
        <taxon>Eukaryota</taxon>
        <taxon>Viridiplantae</taxon>
        <taxon>Streptophyta</taxon>
        <taxon>Embryophyta</taxon>
        <taxon>Tracheophyta</taxon>
        <taxon>Spermatophyta</taxon>
        <taxon>Magnoliopsida</taxon>
        <taxon>eudicotyledons</taxon>
        <taxon>Gunneridae</taxon>
        <taxon>Pentapetalae</taxon>
        <taxon>rosids</taxon>
        <taxon>malvids</taxon>
        <taxon>Malvales</taxon>
        <taxon>Malvaceae</taxon>
        <taxon>Malvoideae</taxon>
        <taxon>Gossypium</taxon>
    </lineage>
</organism>
<accession>A0A0D2RA57</accession>
<reference evidence="1 2" key="1">
    <citation type="journal article" date="2012" name="Nature">
        <title>Repeated polyploidization of Gossypium genomes and the evolution of spinnable cotton fibres.</title>
        <authorList>
            <person name="Paterson A.H."/>
            <person name="Wendel J.F."/>
            <person name="Gundlach H."/>
            <person name="Guo H."/>
            <person name="Jenkins J."/>
            <person name="Jin D."/>
            <person name="Llewellyn D."/>
            <person name="Showmaker K.C."/>
            <person name="Shu S."/>
            <person name="Udall J."/>
            <person name="Yoo M.J."/>
            <person name="Byers R."/>
            <person name="Chen W."/>
            <person name="Doron-Faigenboim A."/>
            <person name="Duke M.V."/>
            <person name="Gong L."/>
            <person name="Grimwood J."/>
            <person name="Grover C."/>
            <person name="Grupp K."/>
            <person name="Hu G."/>
            <person name="Lee T.H."/>
            <person name="Li J."/>
            <person name="Lin L."/>
            <person name="Liu T."/>
            <person name="Marler B.S."/>
            <person name="Page J.T."/>
            <person name="Roberts A.W."/>
            <person name="Romanel E."/>
            <person name="Sanders W.S."/>
            <person name="Szadkowski E."/>
            <person name="Tan X."/>
            <person name="Tang H."/>
            <person name="Xu C."/>
            <person name="Wang J."/>
            <person name="Wang Z."/>
            <person name="Zhang D."/>
            <person name="Zhang L."/>
            <person name="Ashrafi H."/>
            <person name="Bedon F."/>
            <person name="Bowers J.E."/>
            <person name="Brubaker C.L."/>
            <person name="Chee P.W."/>
            <person name="Das S."/>
            <person name="Gingle A.R."/>
            <person name="Haigler C.H."/>
            <person name="Harker D."/>
            <person name="Hoffmann L.V."/>
            <person name="Hovav R."/>
            <person name="Jones D.C."/>
            <person name="Lemke C."/>
            <person name="Mansoor S."/>
            <person name="ur Rahman M."/>
            <person name="Rainville L.N."/>
            <person name="Rambani A."/>
            <person name="Reddy U.K."/>
            <person name="Rong J.K."/>
            <person name="Saranga Y."/>
            <person name="Scheffler B.E."/>
            <person name="Scheffler J.A."/>
            <person name="Stelly D.M."/>
            <person name="Triplett B.A."/>
            <person name="Van Deynze A."/>
            <person name="Vaslin M.F."/>
            <person name="Waghmare V.N."/>
            <person name="Walford S.A."/>
            <person name="Wright R.J."/>
            <person name="Zaki E.A."/>
            <person name="Zhang T."/>
            <person name="Dennis E.S."/>
            <person name="Mayer K.F."/>
            <person name="Peterson D.G."/>
            <person name="Rokhsar D.S."/>
            <person name="Wang X."/>
            <person name="Schmutz J."/>
        </authorList>
    </citation>
    <scope>NUCLEOTIDE SEQUENCE [LARGE SCALE GENOMIC DNA]</scope>
</reference>
<protein>
    <submittedName>
        <fullName evidence="1">Uncharacterized protein</fullName>
    </submittedName>
</protein>
<gene>
    <name evidence="1" type="ORF">B456_002G209400</name>
</gene>